<dbReference type="Proteomes" id="UP001497480">
    <property type="component" value="Unassembled WGS sequence"/>
</dbReference>
<comment type="caution">
    <text evidence="1">The sequence shown here is derived from an EMBL/GenBank/DDBJ whole genome shotgun (WGS) entry which is preliminary data.</text>
</comment>
<dbReference type="PANTHER" id="PTHR47987:SF11">
    <property type="entry name" value="RECEPTOR-LIKE CYTOSOLIC SERINE_THREONINE-PROTEIN KINASE RBK1 ISOFORM X1"/>
    <property type="match status" value="1"/>
</dbReference>
<dbReference type="PANTHER" id="PTHR47987">
    <property type="entry name" value="OS08G0249100 PROTEIN"/>
    <property type="match status" value="1"/>
</dbReference>
<reference evidence="1 2" key="1">
    <citation type="submission" date="2024-03" db="EMBL/GenBank/DDBJ databases">
        <authorList>
            <person name="Martinez-Hernandez J."/>
        </authorList>
    </citation>
    <scope>NUCLEOTIDE SEQUENCE [LARGE SCALE GENOMIC DNA]</scope>
</reference>
<proteinExistence type="predicted"/>
<accession>A0AAV1XEJ8</accession>
<name>A0AAV1XEJ8_LUPLU</name>
<dbReference type="InterPro" id="IPR046958">
    <property type="entry name" value="RBK1/2/STUNTED"/>
</dbReference>
<evidence type="ECO:0000313" key="1">
    <source>
        <dbReference type="EMBL" id="CAL0320161.1"/>
    </source>
</evidence>
<dbReference type="AlphaFoldDB" id="A0AAV1XEJ8"/>
<protein>
    <submittedName>
        <fullName evidence="1">Uncharacterized protein</fullName>
    </submittedName>
</protein>
<evidence type="ECO:0000313" key="2">
    <source>
        <dbReference type="Proteomes" id="UP001497480"/>
    </source>
</evidence>
<organism evidence="1 2">
    <name type="scientific">Lupinus luteus</name>
    <name type="common">European yellow lupine</name>
    <dbReference type="NCBI Taxonomy" id="3873"/>
    <lineage>
        <taxon>Eukaryota</taxon>
        <taxon>Viridiplantae</taxon>
        <taxon>Streptophyta</taxon>
        <taxon>Embryophyta</taxon>
        <taxon>Tracheophyta</taxon>
        <taxon>Spermatophyta</taxon>
        <taxon>Magnoliopsida</taxon>
        <taxon>eudicotyledons</taxon>
        <taxon>Gunneridae</taxon>
        <taxon>Pentapetalae</taxon>
        <taxon>rosids</taxon>
        <taxon>fabids</taxon>
        <taxon>Fabales</taxon>
        <taxon>Fabaceae</taxon>
        <taxon>Papilionoideae</taxon>
        <taxon>50 kb inversion clade</taxon>
        <taxon>genistoids sensu lato</taxon>
        <taxon>core genistoids</taxon>
        <taxon>Genisteae</taxon>
        <taxon>Lupinus</taxon>
    </lineage>
</organism>
<gene>
    <name evidence="1" type="ORF">LLUT_LOCUS21221</name>
</gene>
<dbReference type="EMBL" id="CAXHTB010000014">
    <property type="protein sequence ID" value="CAL0320161.1"/>
    <property type="molecule type" value="Genomic_DNA"/>
</dbReference>
<sequence>MYGTVNDKIEAKPIIEGGDVKGLLDPNLEGKFDETQMQRMVLAAALCIMRAARLHPKLNQVQNILSGDEKVEYFLNSQGDDYKHLENQEIIEVYPN</sequence>
<keyword evidence="2" id="KW-1185">Reference proteome</keyword>